<dbReference type="SMART" id="SM00595">
    <property type="entry name" value="MADF"/>
    <property type="match status" value="1"/>
</dbReference>
<feature type="domain" description="MADF" evidence="2">
    <location>
        <begin position="13"/>
        <end position="96"/>
    </location>
</feature>
<dbReference type="WBParaSite" id="Minc3s00165g06532">
    <property type="protein sequence ID" value="Minc3s00165g06532"/>
    <property type="gene ID" value="Minc3s00165g06532"/>
</dbReference>
<evidence type="ECO:0000256" key="1">
    <source>
        <dbReference type="SAM" id="MobiDB-lite"/>
    </source>
</evidence>
<organism evidence="3 4">
    <name type="scientific">Meloidogyne incognita</name>
    <name type="common">Southern root-knot nematode worm</name>
    <name type="synonym">Oxyuris incognita</name>
    <dbReference type="NCBI Taxonomy" id="6306"/>
    <lineage>
        <taxon>Eukaryota</taxon>
        <taxon>Metazoa</taxon>
        <taxon>Ecdysozoa</taxon>
        <taxon>Nematoda</taxon>
        <taxon>Chromadorea</taxon>
        <taxon>Rhabditida</taxon>
        <taxon>Tylenchina</taxon>
        <taxon>Tylenchomorpha</taxon>
        <taxon>Tylenchoidea</taxon>
        <taxon>Meloidogynidae</taxon>
        <taxon>Meloidogyninae</taxon>
        <taxon>Meloidogyne</taxon>
        <taxon>Meloidogyne incognita group</taxon>
    </lineage>
</organism>
<dbReference type="AlphaFoldDB" id="A0A914KYE6"/>
<dbReference type="Pfam" id="PF10545">
    <property type="entry name" value="MADF_DNA_bdg"/>
    <property type="match status" value="1"/>
</dbReference>
<dbReference type="InterPro" id="IPR006578">
    <property type="entry name" value="MADF-dom"/>
</dbReference>
<accession>A0A914KYE6</accession>
<feature type="region of interest" description="Disordered" evidence="1">
    <location>
        <begin position="96"/>
        <end position="128"/>
    </location>
</feature>
<evidence type="ECO:0000259" key="2">
    <source>
        <dbReference type="PROSITE" id="PS51029"/>
    </source>
</evidence>
<dbReference type="PROSITE" id="PS51029">
    <property type="entry name" value="MADF"/>
    <property type="match status" value="1"/>
</dbReference>
<keyword evidence="3" id="KW-1185">Reference proteome</keyword>
<dbReference type="Proteomes" id="UP000887563">
    <property type="component" value="Unplaced"/>
</dbReference>
<name>A0A914KYE6_MELIC</name>
<sequence length="308" mass="35309">METQPLSDKEKFYLISLIRDKPTIWDSSHGLSWKNKHDEFNSLVDDMSKAFKREFTVTSLRNSWRILNICFCRERRKPDSKWKFFQEMAFLNNTNTPKQKSIDEKPKKRRRVKKEEMSEETENNNKNEGFDLINSLIDLNEGNLTTDDSPSDLTMLDAEFGNNGGENNINDEDSGNEGLQIIQDAESAENLVEEQQSINNTNNGDNTKNNNNDANKSVATAIIHETPNKTIDTTKTFTNINETNTTILEDTTEDDSLLLGKMVVCTHRILKSEGMDCEAIGLEKSVYDLLINYKQMRAEYAKKIKGEK</sequence>
<evidence type="ECO:0000313" key="4">
    <source>
        <dbReference type="WBParaSite" id="Minc3s00165g06532"/>
    </source>
</evidence>
<proteinExistence type="predicted"/>
<reference evidence="4" key="1">
    <citation type="submission" date="2022-11" db="UniProtKB">
        <authorList>
            <consortium name="WormBaseParasite"/>
        </authorList>
    </citation>
    <scope>IDENTIFICATION</scope>
</reference>
<protein>
    <submittedName>
        <fullName evidence="4">MADF domain-containing protein</fullName>
    </submittedName>
</protein>
<evidence type="ECO:0000313" key="3">
    <source>
        <dbReference type="Proteomes" id="UP000887563"/>
    </source>
</evidence>